<dbReference type="PANTHER" id="PTHR38342">
    <property type="entry name" value="SLR5037 PROTEIN"/>
    <property type="match status" value="1"/>
</dbReference>
<comment type="caution">
    <text evidence="3">The sequence shown here is derived from an EMBL/GenBank/DDBJ whole genome shotgun (WGS) entry which is preliminary data.</text>
</comment>
<dbReference type="RefSeq" id="WP_147149419.1">
    <property type="nucleotide sequence ID" value="NZ_BKAJ01000037.1"/>
</dbReference>
<gene>
    <name evidence="3" type="ORF">RSO01_24920</name>
</gene>
<protein>
    <recommendedName>
        <fullName evidence="2">DUF302 domain-containing protein</fullName>
    </recommendedName>
</protein>
<proteinExistence type="predicted"/>
<reference evidence="3 4" key="1">
    <citation type="submission" date="2019-07" db="EMBL/GenBank/DDBJ databases">
        <title>Whole genome shotgun sequence of Reyranella soli NBRC 108950.</title>
        <authorList>
            <person name="Hosoyama A."/>
            <person name="Uohara A."/>
            <person name="Ohji S."/>
            <person name="Ichikawa N."/>
        </authorList>
    </citation>
    <scope>NUCLEOTIDE SEQUENCE [LARGE SCALE GENOMIC DNA]</scope>
    <source>
        <strain evidence="3 4">NBRC 108950</strain>
    </source>
</reference>
<organism evidence="3 4">
    <name type="scientific">Reyranella soli</name>
    <dbReference type="NCBI Taxonomy" id="1230389"/>
    <lineage>
        <taxon>Bacteria</taxon>
        <taxon>Pseudomonadati</taxon>
        <taxon>Pseudomonadota</taxon>
        <taxon>Alphaproteobacteria</taxon>
        <taxon>Hyphomicrobiales</taxon>
        <taxon>Reyranellaceae</taxon>
        <taxon>Reyranella</taxon>
    </lineage>
</organism>
<dbReference type="InterPro" id="IPR005180">
    <property type="entry name" value="DUF302"/>
</dbReference>
<feature type="domain" description="DUF302" evidence="2">
    <location>
        <begin position="71"/>
        <end position="132"/>
    </location>
</feature>
<evidence type="ECO:0000313" key="3">
    <source>
        <dbReference type="EMBL" id="GEP55326.1"/>
    </source>
</evidence>
<dbReference type="AlphaFoldDB" id="A0A512N8L0"/>
<dbReference type="OrthoDB" id="9799367at2"/>
<dbReference type="InterPro" id="IPR035923">
    <property type="entry name" value="TT1751-like_sf"/>
</dbReference>
<keyword evidence="1" id="KW-0732">Signal</keyword>
<dbReference type="Proteomes" id="UP000321058">
    <property type="component" value="Unassembled WGS sequence"/>
</dbReference>
<dbReference type="SUPFAM" id="SSF103247">
    <property type="entry name" value="TT1751-like"/>
    <property type="match status" value="1"/>
</dbReference>
<evidence type="ECO:0000256" key="1">
    <source>
        <dbReference type="SAM" id="SignalP"/>
    </source>
</evidence>
<accession>A0A512N8L0</accession>
<name>A0A512N8L0_9HYPH</name>
<feature type="chain" id="PRO_5021785460" description="DUF302 domain-containing protein" evidence="1">
    <location>
        <begin position="28"/>
        <end position="166"/>
    </location>
</feature>
<sequence>MSNCFTQVCAATLLAFALLTSSSAPGAAEGVKLAVSASGVIATKSAYSLQETVDRLKKDIAAKGITFFQEIDQSALAAKAGIELRPSILLIFGNPPLGTQFITANPQAGLDWPVRLLVYRDASGAVWTAYTDFAWIAKRHGVHSRDAQFHMASEVAASIVSSVAAH</sequence>
<keyword evidence="4" id="KW-1185">Reference proteome</keyword>
<dbReference type="CDD" id="cd14797">
    <property type="entry name" value="DUF302"/>
    <property type="match status" value="1"/>
</dbReference>
<evidence type="ECO:0000259" key="2">
    <source>
        <dbReference type="Pfam" id="PF03625"/>
    </source>
</evidence>
<feature type="signal peptide" evidence="1">
    <location>
        <begin position="1"/>
        <end position="27"/>
    </location>
</feature>
<dbReference type="Gene3D" id="3.30.310.70">
    <property type="entry name" value="TT1751-like domain"/>
    <property type="match status" value="1"/>
</dbReference>
<dbReference type="PANTHER" id="PTHR38342:SF2">
    <property type="entry name" value="INNER MEMBRANE OR EXPORTED"/>
    <property type="match status" value="1"/>
</dbReference>
<dbReference type="EMBL" id="BKAJ01000037">
    <property type="protein sequence ID" value="GEP55326.1"/>
    <property type="molecule type" value="Genomic_DNA"/>
</dbReference>
<evidence type="ECO:0000313" key="4">
    <source>
        <dbReference type="Proteomes" id="UP000321058"/>
    </source>
</evidence>
<dbReference type="Pfam" id="PF03625">
    <property type="entry name" value="DUF302"/>
    <property type="match status" value="1"/>
</dbReference>